<organism evidence="4 5">
    <name type="scientific">Reticulibacter mediterranei</name>
    <dbReference type="NCBI Taxonomy" id="2778369"/>
    <lineage>
        <taxon>Bacteria</taxon>
        <taxon>Bacillati</taxon>
        <taxon>Chloroflexota</taxon>
        <taxon>Ktedonobacteria</taxon>
        <taxon>Ktedonobacterales</taxon>
        <taxon>Reticulibacteraceae</taxon>
        <taxon>Reticulibacter</taxon>
    </lineage>
</organism>
<comment type="caution">
    <text evidence="4">The sequence shown here is derived from an EMBL/GenBank/DDBJ whole genome shotgun (WGS) entry which is preliminary data.</text>
</comment>
<accession>A0A8J3IM25</accession>
<evidence type="ECO:0000313" key="5">
    <source>
        <dbReference type="Proteomes" id="UP000597444"/>
    </source>
</evidence>
<evidence type="ECO:0000259" key="3">
    <source>
        <dbReference type="Pfam" id="PF19278"/>
    </source>
</evidence>
<gene>
    <name evidence="4" type="ORF">KSF_037950</name>
</gene>
<evidence type="ECO:0000313" key="4">
    <source>
        <dbReference type="EMBL" id="GHO93747.1"/>
    </source>
</evidence>
<dbReference type="InterPro" id="IPR008040">
    <property type="entry name" value="Hydant_A_N"/>
</dbReference>
<dbReference type="SUPFAM" id="SSF53067">
    <property type="entry name" value="Actin-like ATPase domain"/>
    <property type="match status" value="1"/>
</dbReference>
<evidence type="ECO:0000259" key="2">
    <source>
        <dbReference type="Pfam" id="PF05378"/>
    </source>
</evidence>
<dbReference type="PANTHER" id="PTHR11365:SF23">
    <property type="entry name" value="HYPOTHETICAL 5-OXOPROLINASE (EUROFUNG)-RELATED"/>
    <property type="match status" value="1"/>
</dbReference>
<dbReference type="InterPro" id="IPR049517">
    <property type="entry name" value="ACX-like_C"/>
</dbReference>
<name>A0A8J3IM25_9CHLR</name>
<dbReference type="InterPro" id="IPR043129">
    <property type="entry name" value="ATPase_NBD"/>
</dbReference>
<dbReference type="Proteomes" id="UP000597444">
    <property type="component" value="Unassembled WGS sequence"/>
</dbReference>
<dbReference type="GO" id="GO:0006749">
    <property type="term" value="P:glutathione metabolic process"/>
    <property type="evidence" value="ECO:0007669"/>
    <property type="project" value="TreeGrafter"/>
</dbReference>
<dbReference type="Pfam" id="PF19278">
    <property type="entry name" value="Hydant_A_C"/>
    <property type="match status" value="1"/>
</dbReference>
<dbReference type="PANTHER" id="PTHR11365">
    <property type="entry name" value="5-OXOPROLINASE RELATED"/>
    <property type="match status" value="1"/>
</dbReference>
<dbReference type="InterPro" id="IPR045079">
    <property type="entry name" value="Oxoprolinase-like"/>
</dbReference>
<dbReference type="Pfam" id="PF05378">
    <property type="entry name" value="Hydant_A_N"/>
    <property type="match status" value="1"/>
</dbReference>
<feature type="domain" description="Acetophenone carboxylase-like C-terminal" evidence="3">
    <location>
        <begin position="522"/>
        <end position="689"/>
    </location>
</feature>
<dbReference type="InterPro" id="IPR002821">
    <property type="entry name" value="Hydantoinase_A"/>
</dbReference>
<sequence length="700" mass="76432">MKPSHYRVGVDIGGTFTDLIVLDDASGHFAVGKALTTPHDPSQAVETVLLETLTQTGIDASAVQQIIHGTTLVTNAIIERKGSPTALLATQGFRDAIEIRRENRYELYDLMLEMPQPLVPRYLRFDVPQRTLADGTTLQELDVVFVEQLTRELVAYGVEAVAITFLHSFTNPRAEQEARAAILRVAPHMRVAISSEVAPEIREFERTSTTIANVYVQGRVEEYLAELQARLARAGFKSTFLMMLSSGGIATVETAVRFPIRLLESGPAAGALAAASYGAACGYSDLLSFDMGGTTAKFCVIDQGQPLITYEFEVDRRYRFKKGSGLPIKAAVIEMIEIGAGGGSIARIDSLGLLKVGPESAGAEPGPVCYGRGGIEPTVTDADLVLGYLDPNYFLGGRLTLDLAAARQAIKEKVADRSGISIEEAAWGIHQIVNEGMANAARIHTLERGKDPHRFPLFAFGGAGPVHGFRIARALGSPTLIVPFGAGVASAIGFLTAPLAFDFVRSWPGRLDDLDWEKANRLLAEMEAEGQALLEASGVSPEQVSHRREADLRYVGQGHEVRVSLPLGKLDSESAAAITDSFEQVYRRLYERLSQSVSIEIINWRVISSGPTPQVRLQAPQREQEEAHSVLKGYRKAYFPELGGYHDTPVYDRYRLLAGEHFAGPAIVEEHESTTIIGPESKFRIDEQRNLFVEWEEAQA</sequence>
<proteinExistence type="predicted"/>
<dbReference type="RefSeq" id="WP_220204517.1">
    <property type="nucleotide sequence ID" value="NZ_BNJK01000001.1"/>
</dbReference>
<dbReference type="Pfam" id="PF01968">
    <property type="entry name" value="Hydantoinase_A"/>
    <property type="match status" value="1"/>
</dbReference>
<reference evidence="4" key="1">
    <citation type="submission" date="2020-10" db="EMBL/GenBank/DDBJ databases">
        <title>Taxonomic study of unclassified bacteria belonging to the class Ktedonobacteria.</title>
        <authorList>
            <person name="Yabe S."/>
            <person name="Wang C.M."/>
            <person name="Zheng Y."/>
            <person name="Sakai Y."/>
            <person name="Cavaletti L."/>
            <person name="Monciardini P."/>
            <person name="Donadio S."/>
        </authorList>
    </citation>
    <scope>NUCLEOTIDE SEQUENCE</scope>
    <source>
        <strain evidence="4">ID150040</strain>
    </source>
</reference>
<dbReference type="AlphaFoldDB" id="A0A8J3IM25"/>
<evidence type="ECO:0000259" key="1">
    <source>
        <dbReference type="Pfam" id="PF01968"/>
    </source>
</evidence>
<feature type="domain" description="Hydantoinase/oxoprolinase N-terminal" evidence="2">
    <location>
        <begin position="7"/>
        <end position="183"/>
    </location>
</feature>
<keyword evidence="5" id="KW-1185">Reference proteome</keyword>
<dbReference type="EMBL" id="BNJK01000001">
    <property type="protein sequence ID" value="GHO93747.1"/>
    <property type="molecule type" value="Genomic_DNA"/>
</dbReference>
<dbReference type="GO" id="GO:0017168">
    <property type="term" value="F:5-oxoprolinase (ATP-hydrolyzing) activity"/>
    <property type="evidence" value="ECO:0007669"/>
    <property type="project" value="TreeGrafter"/>
</dbReference>
<dbReference type="GO" id="GO:0005829">
    <property type="term" value="C:cytosol"/>
    <property type="evidence" value="ECO:0007669"/>
    <property type="project" value="TreeGrafter"/>
</dbReference>
<protein>
    <submittedName>
        <fullName evidence="4">Methylhydantoinase</fullName>
    </submittedName>
</protein>
<feature type="domain" description="Hydantoinase A/oxoprolinase" evidence="1">
    <location>
        <begin position="206"/>
        <end position="500"/>
    </location>
</feature>